<accession>A0AAN7BY26</accession>
<dbReference type="EMBL" id="MU865292">
    <property type="protein sequence ID" value="KAK4231506.1"/>
    <property type="molecule type" value="Genomic_DNA"/>
</dbReference>
<dbReference type="AlphaFoldDB" id="A0AAN7BY26"/>
<proteinExistence type="predicted"/>
<comment type="caution">
    <text evidence="1">The sequence shown here is derived from an EMBL/GenBank/DDBJ whole genome shotgun (WGS) entry which is preliminary data.</text>
</comment>
<keyword evidence="2" id="KW-1185">Reference proteome</keyword>
<organism evidence="1 2">
    <name type="scientific">Podospora fimiseda</name>
    <dbReference type="NCBI Taxonomy" id="252190"/>
    <lineage>
        <taxon>Eukaryota</taxon>
        <taxon>Fungi</taxon>
        <taxon>Dikarya</taxon>
        <taxon>Ascomycota</taxon>
        <taxon>Pezizomycotina</taxon>
        <taxon>Sordariomycetes</taxon>
        <taxon>Sordariomycetidae</taxon>
        <taxon>Sordariales</taxon>
        <taxon>Podosporaceae</taxon>
        <taxon>Podospora</taxon>
    </lineage>
</organism>
<sequence length="90" mass="9790">MLPTPVEAEMSQADPAVITGKRNQILQAGNGQIQMVKACVNSITHELTLEAAGRRNIMWCGNQLWLSYGDGSEINRGTCVQFFPKAVLGN</sequence>
<reference evidence="1" key="2">
    <citation type="submission" date="2023-05" db="EMBL/GenBank/DDBJ databases">
        <authorList>
            <consortium name="Lawrence Berkeley National Laboratory"/>
            <person name="Steindorff A."/>
            <person name="Hensen N."/>
            <person name="Bonometti L."/>
            <person name="Westerberg I."/>
            <person name="Brannstrom I.O."/>
            <person name="Guillou S."/>
            <person name="Cros-Aarteil S."/>
            <person name="Calhoun S."/>
            <person name="Haridas S."/>
            <person name="Kuo A."/>
            <person name="Mondo S."/>
            <person name="Pangilinan J."/>
            <person name="Riley R."/>
            <person name="Labutti K."/>
            <person name="Andreopoulos B."/>
            <person name="Lipzen A."/>
            <person name="Chen C."/>
            <person name="Yanf M."/>
            <person name="Daum C."/>
            <person name="Ng V."/>
            <person name="Clum A."/>
            <person name="Ohm R."/>
            <person name="Martin F."/>
            <person name="Silar P."/>
            <person name="Natvig D."/>
            <person name="Lalanne C."/>
            <person name="Gautier V."/>
            <person name="Ament-Velasquez S.L."/>
            <person name="Kruys A."/>
            <person name="Hutchinson M.I."/>
            <person name="Powell A.J."/>
            <person name="Barry K."/>
            <person name="Miller A.N."/>
            <person name="Grigoriev I.V."/>
            <person name="Debuchy R."/>
            <person name="Gladieux P."/>
            <person name="Thoren M.H."/>
            <person name="Johannesson H."/>
        </authorList>
    </citation>
    <scope>NUCLEOTIDE SEQUENCE</scope>
    <source>
        <strain evidence="1">CBS 990.96</strain>
    </source>
</reference>
<evidence type="ECO:0000313" key="1">
    <source>
        <dbReference type="EMBL" id="KAK4231506.1"/>
    </source>
</evidence>
<reference evidence="1" key="1">
    <citation type="journal article" date="2023" name="Mol. Phylogenet. Evol.">
        <title>Genome-scale phylogeny and comparative genomics of the fungal order Sordariales.</title>
        <authorList>
            <person name="Hensen N."/>
            <person name="Bonometti L."/>
            <person name="Westerberg I."/>
            <person name="Brannstrom I.O."/>
            <person name="Guillou S."/>
            <person name="Cros-Aarteil S."/>
            <person name="Calhoun S."/>
            <person name="Haridas S."/>
            <person name="Kuo A."/>
            <person name="Mondo S."/>
            <person name="Pangilinan J."/>
            <person name="Riley R."/>
            <person name="LaButti K."/>
            <person name="Andreopoulos B."/>
            <person name="Lipzen A."/>
            <person name="Chen C."/>
            <person name="Yan M."/>
            <person name="Daum C."/>
            <person name="Ng V."/>
            <person name="Clum A."/>
            <person name="Steindorff A."/>
            <person name="Ohm R.A."/>
            <person name="Martin F."/>
            <person name="Silar P."/>
            <person name="Natvig D.O."/>
            <person name="Lalanne C."/>
            <person name="Gautier V."/>
            <person name="Ament-Velasquez S.L."/>
            <person name="Kruys A."/>
            <person name="Hutchinson M.I."/>
            <person name="Powell A.J."/>
            <person name="Barry K."/>
            <person name="Miller A.N."/>
            <person name="Grigoriev I.V."/>
            <person name="Debuchy R."/>
            <person name="Gladieux P."/>
            <person name="Hiltunen Thoren M."/>
            <person name="Johannesson H."/>
        </authorList>
    </citation>
    <scope>NUCLEOTIDE SEQUENCE</scope>
    <source>
        <strain evidence="1">CBS 990.96</strain>
    </source>
</reference>
<evidence type="ECO:0000313" key="2">
    <source>
        <dbReference type="Proteomes" id="UP001301958"/>
    </source>
</evidence>
<dbReference type="Proteomes" id="UP001301958">
    <property type="component" value="Unassembled WGS sequence"/>
</dbReference>
<protein>
    <submittedName>
        <fullName evidence="1">Uncharacterized protein</fullName>
    </submittedName>
</protein>
<gene>
    <name evidence="1" type="ORF">QBC38DRAFT_224482</name>
</gene>
<name>A0AAN7BY26_9PEZI</name>